<dbReference type="RefSeq" id="WP_308483002.1">
    <property type="nucleotide sequence ID" value="NZ_OY726397.1"/>
</dbReference>
<dbReference type="InterPro" id="IPR024516">
    <property type="entry name" value="Mce_C"/>
</dbReference>
<dbReference type="InterPro" id="IPR003399">
    <property type="entry name" value="Mce/MlaD"/>
</dbReference>
<dbReference type="Pfam" id="PF02470">
    <property type="entry name" value="MlaD"/>
    <property type="match status" value="1"/>
</dbReference>
<dbReference type="EMBL" id="OY726397">
    <property type="protein sequence ID" value="CAJ1510754.1"/>
    <property type="molecule type" value="Genomic_DNA"/>
</dbReference>
<evidence type="ECO:0000313" key="4">
    <source>
        <dbReference type="Proteomes" id="UP001190465"/>
    </source>
</evidence>
<protein>
    <submittedName>
        <fullName evidence="3">MCE family protein</fullName>
    </submittedName>
</protein>
<evidence type="ECO:0000259" key="2">
    <source>
        <dbReference type="Pfam" id="PF11887"/>
    </source>
</evidence>
<evidence type="ECO:0000313" key="3">
    <source>
        <dbReference type="EMBL" id="CAJ1510754.1"/>
    </source>
</evidence>
<sequence>MHRFLTGLVMVVALGAVIAVAAGLFQGKFTRTVPLTVVSQRAGLVMNPNAKVTLLGVQIGTVASITASPDGNALVHLRIEPRRLEQIPANVRVVIASPTVFGAKSVDLVPPVAPSSQKLSAGQVLHAGQVTVEINTVFEELRSVLSRVQPDKLDATLHAISGGLDGRGDMLGQTLSTWGRFLTELEPSLPDLSRDFEIAPEVLGAYADSAPGLMRIADDATSISKTLVAMEHDLDRMLVSAIGLAEIGTEVVQANRDPLTDTLRLLVPTTDLTHRYHEALTCALAGLDNLAQLPASPKPGVVVTTGFMLGLERYRYPANLPKVAARGGPQCHGLPDVPFDTRPPFVVADIGANPVQYGNHGILLNSDALKQMLFGPIGGPTRNSAQIGEPG</sequence>
<dbReference type="NCBIfam" id="TIGR00996">
    <property type="entry name" value="Mtu_fam_mce"/>
    <property type="match status" value="1"/>
</dbReference>
<evidence type="ECO:0000259" key="1">
    <source>
        <dbReference type="Pfam" id="PF02470"/>
    </source>
</evidence>
<feature type="domain" description="Mce/MlaD" evidence="1">
    <location>
        <begin position="32"/>
        <end position="111"/>
    </location>
</feature>
<accession>A0ABN9NRG4</accession>
<dbReference type="Proteomes" id="UP001190465">
    <property type="component" value="Chromosome"/>
</dbReference>
<keyword evidence="4" id="KW-1185">Reference proteome</keyword>
<name>A0ABN9NRG4_9MYCO</name>
<dbReference type="InterPro" id="IPR052336">
    <property type="entry name" value="MlaD_Phospholipid_Transporter"/>
</dbReference>
<dbReference type="InterPro" id="IPR005693">
    <property type="entry name" value="Mce"/>
</dbReference>
<organism evidence="3 4">
    <name type="scientific">[Mycobacterium] burgundiense</name>
    <dbReference type="NCBI Taxonomy" id="3064286"/>
    <lineage>
        <taxon>Bacteria</taxon>
        <taxon>Bacillati</taxon>
        <taxon>Actinomycetota</taxon>
        <taxon>Actinomycetes</taxon>
        <taxon>Mycobacteriales</taxon>
        <taxon>Mycobacteriaceae</taxon>
        <taxon>Mycolicibacterium</taxon>
    </lineage>
</organism>
<dbReference type="PANTHER" id="PTHR33371">
    <property type="entry name" value="INTERMEMBRANE PHOSPHOLIPID TRANSPORT SYSTEM BINDING PROTEIN MLAD-RELATED"/>
    <property type="match status" value="1"/>
</dbReference>
<dbReference type="PANTHER" id="PTHR33371:SF19">
    <property type="entry name" value="MCE-FAMILY PROTEIN MCE4A"/>
    <property type="match status" value="1"/>
</dbReference>
<gene>
    <name evidence="3" type="ORF">MU0053_004769</name>
</gene>
<feature type="domain" description="Mammalian cell entry C-terminal" evidence="2">
    <location>
        <begin position="115"/>
        <end position="329"/>
    </location>
</feature>
<reference evidence="3 4" key="1">
    <citation type="submission" date="2023-08" db="EMBL/GenBank/DDBJ databases">
        <authorList>
            <person name="Folkvardsen B D."/>
            <person name="Norman A."/>
        </authorList>
    </citation>
    <scope>NUCLEOTIDE SEQUENCE [LARGE SCALE GENOMIC DNA]</scope>
    <source>
        <strain evidence="3 4">Mu0053</strain>
    </source>
</reference>
<proteinExistence type="predicted"/>
<dbReference type="Pfam" id="PF11887">
    <property type="entry name" value="Mce4_CUP1"/>
    <property type="match status" value="1"/>
</dbReference>